<feature type="transmembrane region" description="Helical" evidence="12">
    <location>
        <begin position="215"/>
        <end position="241"/>
    </location>
</feature>
<comment type="caution">
    <text evidence="14">The sequence shown here is derived from an EMBL/GenBank/DDBJ whole genome shotgun (WGS) entry which is preliminary data.</text>
</comment>
<gene>
    <name evidence="14" type="ORF">C8A03DRAFT_43255</name>
</gene>
<comment type="pathway">
    <text evidence="2">Protein modification; protein glycosylation.</text>
</comment>
<dbReference type="Proteomes" id="UP001303760">
    <property type="component" value="Unassembled WGS sequence"/>
</dbReference>
<comment type="similarity">
    <text evidence="3 12">Belongs to the glycosyltransferase 22 family.</text>
</comment>
<evidence type="ECO:0000256" key="1">
    <source>
        <dbReference type="ARBA" id="ARBA00004477"/>
    </source>
</evidence>
<evidence type="ECO:0000256" key="9">
    <source>
        <dbReference type="ARBA" id="ARBA00023136"/>
    </source>
</evidence>
<keyword evidence="9 12" id="KW-0472">Membrane</keyword>
<accession>A0AAN7CC61</accession>
<evidence type="ECO:0000256" key="10">
    <source>
        <dbReference type="ARBA" id="ARBA00044721"/>
    </source>
</evidence>
<dbReference type="GO" id="GO:0006487">
    <property type="term" value="P:protein N-linked glycosylation"/>
    <property type="evidence" value="ECO:0007669"/>
    <property type="project" value="TreeGrafter"/>
</dbReference>
<dbReference type="PANTHER" id="PTHR22760">
    <property type="entry name" value="GLYCOSYLTRANSFERASE"/>
    <property type="match status" value="1"/>
</dbReference>
<evidence type="ECO:0000256" key="11">
    <source>
        <dbReference type="ARBA" id="ARBA00048899"/>
    </source>
</evidence>
<evidence type="ECO:0000256" key="8">
    <source>
        <dbReference type="ARBA" id="ARBA00022989"/>
    </source>
</evidence>
<evidence type="ECO:0000313" key="15">
    <source>
        <dbReference type="Proteomes" id="UP001303760"/>
    </source>
</evidence>
<feature type="region of interest" description="Disordered" evidence="13">
    <location>
        <begin position="494"/>
        <end position="527"/>
    </location>
</feature>
<evidence type="ECO:0000256" key="12">
    <source>
        <dbReference type="RuleBase" id="RU363075"/>
    </source>
</evidence>
<dbReference type="EMBL" id="MU860074">
    <property type="protein sequence ID" value="KAK4239065.1"/>
    <property type="molecule type" value="Genomic_DNA"/>
</dbReference>
<dbReference type="InterPro" id="IPR005599">
    <property type="entry name" value="GPI_mannosylTrfase"/>
</dbReference>
<protein>
    <recommendedName>
        <fullName evidence="12">Mannosyltransferase</fullName>
        <ecNumber evidence="12">2.4.1.-</ecNumber>
    </recommendedName>
</protein>
<evidence type="ECO:0000256" key="4">
    <source>
        <dbReference type="ARBA" id="ARBA00022676"/>
    </source>
</evidence>
<name>A0AAN7CC61_9PEZI</name>
<keyword evidence="4 12" id="KW-0328">Glycosyltransferase</keyword>
<comment type="catalytic activity">
    <reaction evidence="11">
        <text>an alpha-D-Man-(1-&gt;2)-alpha-D-Man-(1-&gt;2)-alpha-D-Man-(1-&gt;3)-[alpha-D-Man-(1-&gt;2)-alpha-D-Man-(1-&gt;3)-alpha-D-Man-(1-&gt;6)]-beta-D-Man-(1-&gt;4)-beta-D-GlcNAc-(1-&gt;4)-alpha-D-GlcNAc-diphospho-di-trans,poly-cis-dolichol + a di-trans,poly-cis-dolichyl beta-D-mannosyl phosphate = an alpha-D-Man-(1-&gt;2)-alpha-D-Man-(1-&gt;2)-alpha-D-Man-(1-&gt;3)-[alpha-D-Man-(1-&gt;2)-alpha-D-Man-(1-&gt;3)-[alpha-D-Man-(1-&gt;6)]-alpha-D-Man-(1-&gt;6)]-beta-D-Man-(1-&gt;4)-beta-D-GlcNAc-(1-&gt;4)-alpha-D-GlcNAc-diphospho-di-trans,poly-cis-dolichol + a di-trans,poly-cis-dolichyl phosphate + H(+)</text>
        <dbReference type="Rhea" id="RHEA:29535"/>
        <dbReference type="Rhea" id="RHEA-COMP:19498"/>
        <dbReference type="Rhea" id="RHEA-COMP:19501"/>
        <dbReference type="Rhea" id="RHEA-COMP:19518"/>
        <dbReference type="Rhea" id="RHEA-COMP:19519"/>
        <dbReference type="ChEBI" id="CHEBI:15378"/>
        <dbReference type="ChEBI" id="CHEBI:57683"/>
        <dbReference type="ChEBI" id="CHEBI:58211"/>
        <dbReference type="ChEBI" id="CHEBI:132517"/>
        <dbReference type="ChEBI" id="CHEBI:132519"/>
        <dbReference type="EC" id="2.4.1.260"/>
    </reaction>
    <physiologicalReaction direction="left-to-right" evidence="11">
        <dbReference type="Rhea" id="RHEA:29536"/>
    </physiologicalReaction>
</comment>
<dbReference type="GO" id="GO:0052917">
    <property type="term" value="F:dol-P-Man:Man(7)GlcNAc(2)-PP-Dol alpha-1,6-mannosyltransferase activity"/>
    <property type="evidence" value="ECO:0007669"/>
    <property type="project" value="UniProtKB-EC"/>
</dbReference>
<dbReference type="GO" id="GO:0005789">
    <property type="term" value="C:endoplasmic reticulum membrane"/>
    <property type="evidence" value="ECO:0007669"/>
    <property type="project" value="UniProtKB-SubCell"/>
</dbReference>
<feature type="transmembrane region" description="Helical" evidence="12">
    <location>
        <begin position="44"/>
        <end position="62"/>
    </location>
</feature>
<keyword evidence="15" id="KW-1185">Reference proteome</keyword>
<reference evidence="14" key="2">
    <citation type="submission" date="2023-05" db="EMBL/GenBank/DDBJ databases">
        <authorList>
            <consortium name="Lawrence Berkeley National Laboratory"/>
            <person name="Steindorff A."/>
            <person name="Hensen N."/>
            <person name="Bonometti L."/>
            <person name="Westerberg I."/>
            <person name="Brannstrom I.O."/>
            <person name="Guillou S."/>
            <person name="Cros-Aarteil S."/>
            <person name="Calhoun S."/>
            <person name="Haridas S."/>
            <person name="Kuo A."/>
            <person name="Mondo S."/>
            <person name="Pangilinan J."/>
            <person name="Riley R."/>
            <person name="Labutti K."/>
            <person name="Andreopoulos B."/>
            <person name="Lipzen A."/>
            <person name="Chen C."/>
            <person name="Yanf M."/>
            <person name="Daum C."/>
            <person name="Ng V."/>
            <person name="Clum A."/>
            <person name="Ohm R."/>
            <person name="Martin F."/>
            <person name="Silar P."/>
            <person name="Natvig D."/>
            <person name="Lalanne C."/>
            <person name="Gautier V."/>
            <person name="Ament-Velasquez S.L."/>
            <person name="Kruys A."/>
            <person name="Hutchinson M.I."/>
            <person name="Powell A.J."/>
            <person name="Barry K."/>
            <person name="Miller A.N."/>
            <person name="Grigoriev I.V."/>
            <person name="Debuchy R."/>
            <person name="Gladieux P."/>
            <person name="Thoren M.H."/>
            <person name="Johannesson H."/>
        </authorList>
    </citation>
    <scope>NUCLEOTIDE SEQUENCE</scope>
    <source>
        <strain evidence="14">CBS 532.94</strain>
    </source>
</reference>
<comment type="subcellular location">
    <subcellularLocation>
        <location evidence="1 12">Endoplasmic reticulum membrane</location>
        <topology evidence="1 12">Multi-pass membrane protein</topology>
    </subcellularLocation>
</comment>
<feature type="transmembrane region" description="Helical" evidence="12">
    <location>
        <begin position="312"/>
        <end position="331"/>
    </location>
</feature>
<proteinExistence type="inferred from homology"/>
<evidence type="ECO:0000256" key="3">
    <source>
        <dbReference type="ARBA" id="ARBA00007063"/>
    </source>
</evidence>
<feature type="transmembrane region" description="Helical" evidence="12">
    <location>
        <begin position="363"/>
        <end position="383"/>
    </location>
</feature>
<keyword evidence="7 12" id="KW-0256">Endoplasmic reticulum</keyword>
<keyword evidence="5" id="KW-0808">Transferase</keyword>
<dbReference type="AlphaFoldDB" id="A0AAN7CC61"/>
<keyword evidence="6 12" id="KW-0812">Transmembrane</keyword>
<evidence type="ECO:0000256" key="5">
    <source>
        <dbReference type="ARBA" id="ARBA00022679"/>
    </source>
</evidence>
<comment type="function">
    <text evidence="10">Mannosyltransferase that operates in the biosynthetic pathway of dolichol-linked oligosaccharides, the glycan precursors employed in protein asparagine (N)-glycosylation. The assembly of dolichol-linked oligosaccharides begins on the cytosolic side of the endoplasmic reticulum membrane and finishes in its lumen. The sequential addition of sugars to dolichol pyrophosphate produces dolichol-linked oligosaccharides containing fourteen sugars, including two GlcNAcs, nine mannoses and three glucoses. Once assembled, the oligosaccharide is transferred from the lipid to nascent proteins by oligosaccharyltransferases. In the lumen of the endoplasmic reticulum, adds the eighth mannose residue in an alpha-1,6 linkage onto Man(7)GlcNAc(2)-PP-dolichol to produce Man(8)GlcNAc(2)-PP-dolichol.</text>
</comment>
<evidence type="ECO:0000313" key="14">
    <source>
        <dbReference type="EMBL" id="KAK4239065.1"/>
    </source>
</evidence>
<sequence length="661" mass="71706">MAPPKDAQPSAKAVTDTKKHSNGALAAELSVLGDGCTKQNLDSLLYLLIPGLVLVHLVVAPYTKVEESFNIQAAHDVLVYGTPTSDVYHKLSSTYDHFTFPGAVPRTFVGPVLLAGFAQPIVAVVGFQHAQFVVRAILGLFNAACLVVFARNLRRAYGAGTARWYLLLQASQFHIIFYASRTLPNMFAFGLTTLAFAFLLPQPSDTKSTARRQRLSIAMFVFAAAIFRAEVALLLGTTILHLLLVPALSLERILFPFSVSFLTALATSVPIDSYFWQRPLWPELWGFYYNVVRGSASNWGVSPWHYYFTSALPRLLVSPLTYAALIPYSLYHLALRRAAARLAVPSLLFIAIYSVQPHKETRFIFYAVPPLTAAASLSANFLFSRRGRSSAVLSSLLAAALFLSVLASFLASSAMLALSALNYPGGEALAHLRSIVLASSTPLPSPDNGLAVHPVLVHADVLACMTGVTLFQSSTASSMADAAIVPPPTEFLIGDSKEGEEGSGVIKTKSKQQDRSGHSGGDGGGARTVLVLDKTEDPSVLARPEFRRQFDYLLVEDPAKVVVGGGDDGEWETVGVVKGYAGIEVVKPGEGEDRGSEEEGPENMPVEVVGMGRTVAAWKRRVRALTGGWWIGPRMVKRIYILRRRKVQETTTRWPSAVEAR</sequence>
<feature type="transmembrane region" description="Helical" evidence="12">
    <location>
        <begin position="186"/>
        <end position="203"/>
    </location>
</feature>
<feature type="transmembrane region" description="Helical" evidence="12">
    <location>
        <begin position="132"/>
        <end position="150"/>
    </location>
</feature>
<dbReference type="PANTHER" id="PTHR22760:SF1">
    <property type="entry name" value="DOL-P-MAN:MAN(7)GLCNAC(2)-PP-DOL ALPHA-1,6-MANNOSYLTRANSFERASE"/>
    <property type="match status" value="1"/>
</dbReference>
<feature type="transmembrane region" description="Helical" evidence="12">
    <location>
        <begin position="338"/>
        <end position="357"/>
    </location>
</feature>
<dbReference type="Pfam" id="PF03901">
    <property type="entry name" value="Glyco_transf_22"/>
    <property type="match status" value="1"/>
</dbReference>
<reference evidence="14" key="1">
    <citation type="journal article" date="2023" name="Mol. Phylogenet. Evol.">
        <title>Genome-scale phylogeny and comparative genomics of the fungal order Sordariales.</title>
        <authorList>
            <person name="Hensen N."/>
            <person name="Bonometti L."/>
            <person name="Westerberg I."/>
            <person name="Brannstrom I.O."/>
            <person name="Guillou S."/>
            <person name="Cros-Aarteil S."/>
            <person name="Calhoun S."/>
            <person name="Haridas S."/>
            <person name="Kuo A."/>
            <person name="Mondo S."/>
            <person name="Pangilinan J."/>
            <person name="Riley R."/>
            <person name="LaButti K."/>
            <person name="Andreopoulos B."/>
            <person name="Lipzen A."/>
            <person name="Chen C."/>
            <person name="Yan M."/>
            <person name="Daum C."/>
            <person name="Ng V."/>
            <person name="Clum A."/>
            <person name="Steindorff A."/>
            <person name="Ohm R.A."/>
            <person name="Martin F."/>
            <person name="Silar P."/>
            <person name="Natvig D.O."/>
            <person name="Lalanne C."/>
            <person name="Gautier V."/>
            <person name="Ament-Velasquez S.L."/>
            <person name="Kruys A."/>
            <person name="Hutchinson M.I."/>
            <person name="Powell A.J."/>
            <person name="Barry K."/>
            <person name="Miller A.N."/>
            <person name="Grigoriev I.V."/>
            <person name="Debuchy R."/>
            <person name="Gladieux P."/>
            <person name="Hiltunen Thoren M."/>
            <person name="Johannesson H."/>
        </authorList>
    </citation>
    <scope>NUCLEOTIDE SEQUENCE</scope>
    <source>
        <strain evidence="14">CBS 532.94</strain>
    </source>
</reference>
<feature type="transmembrane region" description="Helical" evidence="12">
    <location>
        <begin position="108"/>
        <end position="126"/>
    </location>
</feature>
<dbReference type="EC" id="2.4.1.-" evidence="12"/>
<keyword evidence="8 12" id="KW-1133">Transmembrane helix</keyword>
<organism evidence="14 15">
    <name type="scientific">Achaetomium macrosporum</name>
    <dbReference type="NCBI Taxonomy" id="79813"/>
    <lineage>
        <taxon>Eukaryota</taxon>
        <taxon>Fungi</taxon>
        <taxon>Dikarya</taxon>
        <taxon>Ascomycota</taxon>
        <taxon>Pezizomycotina</taxon>
        <taxon>Sordariomycetes</taxon>
        <taxon>Sordariomycetidae</taxon>
        <taxon>Sordariales</taxon>
        <taxon>Chaetomiaceae</taxon>
        <taxon>Achaetomium</taxon>
    </lineage>
</organism>
<evidence type="ECO:0000256" key="2">
    <source>
        <dbReference type="ARBA" id="ARBA00004922"/>
    </source>
</evidence>
<feature type="transmembrane region" description="Helical" evidence="12">
    <location>
        <begin position="395"/>
        <end position="418"/>
    </location>
</feature>
<evidence type="ECO:0000256" key="6">
    <source>
        <dbReference type="ARBA" id="ARBA00022692"/>
    </source>
</evidence>
<evidence type="ECO:0000256" key="7">
    <source>
        <dbReference type="ARBA" id="ARBA00022824"/>
    </source>
</evidence>
<evidence type="ECO:0000256" key="13">
    <source>
        <dbReference type="SAM" id="MobiDB-lite"/>
    </source>
</evidence>